<dbReference type="InterPro" id="IPR007919">
    <property type="entry name" value="UPF0220"/>
</dbReference>
<evidence type="ECO:0000313" key="7">
    <source>
        <dbReference type="EMBL" id="GAV09386.1"/>
    </source>
</evidence>
<evidence type="ECO:0000256" key="3">
    <source>
        <dbReference type="ARBA" id="ARBA00022692"/>
    </source>
</evidence>
<comment type="subcellular location">
    <subcellularLocation>
        <location evidence="1">Membrane</location>
        <topology evidence="1">Multi-pass membrane protein</topology>
    </subcellularLocation>
</comment>
<keyword evidence="5 6" id="KW-0472">Membrane</keyword>
<dbReference type="PANTHER" id="PTHR13180">
    <property type="entry name" value="SMALL MEMBRANE PROTEIN-RELATED"/>
    <property type="match status" value="1"/>
</dbReference>
<organism evidence="7 8">
    <name type="scientific">Ramazzottius varieornatus</name>
    <name type="common">Water bear</name>
    <name type="synonym">Tardigrade</name>
    <dbReference type="NCBI Taxonomy" id="947166"/>
    <lineage>
        <taxon>Eukaryota</taxon>
        <taxon>Metazoa</taxon>
        <taxon>Ecdysozoa</taxon>
        <taxon>Tardigrada</taxon>
        <taxon>Eutardigrada</taxon>
        <taxon>Parachela</taxon>
        <taxon>Hypsibioidea</taxon>
        <taxon>Ramazzottiidae</taxon>
        <taxon>Ramazzottius</taxon>
    </lineage>
</organism>
<dbReference type="GO" id="GO:0016020">
    <property type="term" value="C:membrane"/>
    <property type="evidence" value="ECO:0007669"/>
    <property type="project" value="UniProtKB-SubCell"/>
</dbReference>
<feature type="transmembrane region" description="Helical" evidence="6">
    <location>
        <begin position="30"/>
        <end position="51"/>
    </location>
</feature>
<keyword evidence="3 6" id="KW-0812">Transmembrane</keyword>
<dbReference type="Pfam" id="PF05255">
    <property type="entry name" value="UPF0220"/>
    <property type="match status" value="1"/>
</dbReference>
<comment type="caution">
    <text evidence="7">The sequence shown here is derived from an EMBL/GenBank/DDBJ whole genome shotgun (WGS) entry which is preliminary data.</text>
</comment>
<evidence type="ECO:0008006" key="9">
    <source>
        <dbReference type="Google" id="ProtNLM"/>
    </source>
</evidence>
<dbReference type="AlphaFoldDB" id="A0A1D1W7U7"/>
<protein>
    <recommendedName>
        <fullName evidence="9">Transmembrane protein 50A</fullName>
    </recommendedName>
</protein>
<dbReference type="OrthoDB" id="268928at2759"/>
<feature type="transmembrane region" description="Helical" evidence="6">
    <location>
        <begin position="63"/>
        <end position="82"/>
    </location>
</feature>
<evidence type="ECO:0000256" key="5">
    <source>
        <dbReference type="ARBA" id="ARBA00023136"/>
    </source>
</evidence>
<comment type="similarity">
    <text evidence="2">Belongs to the UPF0220 family.</text>
</comment>
<reference evidence="7 8" key="1">
    <citation type="journal article" date="2016" name="Nat. Commun.">
        <title>Extremotolerant tardigrade genome and improved radiotolerance of human cultured cells by tardigrade-unique protein.</title>
        <authorList>
            <person name="Hashimoto T."/>
            <person name="Horikawa D.D."/>
            <person name="Saito Y."/>
            <person name="Kuwahara H."/>
            <person name="Kozuka-Hata H."/>
            <person name="Shin-I T."/>
            <person name="Minakuchi Y."/>
            <person name="Ohishi K."/>
            <person name="Motoyama A."/>
            <person name="Aizu T."/>
            <person name="Enomoto A."/>
            <person name="Kondo K."/>
            <person name="Tanaka S."/>
            <person name="Hara Y."/>
            <person name="Koshikawa S."/>
            <person name="Sagara H."/>
            <person name="Miura T."/>
            <person name="Yokobori S."/>
            <person name="Miyagawa K."/>
            <person name="Suzuki Y."/>
            <person name="Kubo T."/>
            <person name="Oyama M."/>
            <person name="Kohara Y."/>
            <person name="Fujiyama A."/>
            <person name="Arakawa K."/>
            <person name="Katayama T."/>
            <person name="Toyoda A."/>
            <person name="Kunieda T."/>
        </authorList>
    </citation>
    <scope>NUCLEOTIDE SEQUENCE [LARGE SCALE GENOMIC DNA]</scope>
    <source>
        <strain evidence="7 8">YOKOZUNA-1</strain>
    </source>
</reference>
<evidence type="ECO:0000313" key="8">
    <source>
        <dbReference type="Proteomes" id="UP000186922"/>
    </source>
</evidence>
<evidence type="ECO:0000256" key="6">
    <source>
        <dbReference type="SAM" id="Phobius"/>
    </source>
</evidence>
<sequence length="170" mass="18515">MASVGELMGNVKESVRTCGGLFELTEKRNVLSSAFAGILFAIGWWCIIDVAVTNPAEGEFHHAYHVVGVVSTIAFIMINMVSNGQIRGEGFSDGFLGQRGARIWLFLGFLLGFSALIAATWILFQTYVVGSGPGPVPNNDKWPGVGLFLQNLFIFLAALVYKFGRTDEMM</sequence>
<keyword evidence="4 6" id="KW-1133">Transmembrane helix</keyword>
<proteinExistence type="inferred from homology"/>
<evidence type="ECO:0000256" key="1">
    <source>
        <dbReference type="ARBA" id="ARBA00004141"/>
    </source>
</evidence>
<name>A0A1D1W7U7_RAMVA</name>
<evidence type="ECO:0000256" key="2">
    <source>
        <dbReference type="ARBA" id="ARBA00005335"/>
    </source>
</evidence>
<keyword evidence="8" id="KW-1185">Reference proteome</keyword>
<feature type="transmembrane region" description="Helical" evidence="6">
    <location>
        <begin position="144"/>
        <end position="164"/>
    </location>
</feature>
<evidence type="ECO:0000256" key="4">
    <source>
        <dbReference type="ARBA" id="ARBA00022989"/>
    </source>
</evidence>
<dbReference type="Proteomes" id="UP000186922">
    <property type="component" value="Unassembled WGS sequence"/>
</dbReference>
<feature type="transmembrane region" description="Helical" evidence="6">
    <location>
        <begin position="103"/>
        <end position="124"/>
    </location>
</feature>
<accession>A0A1D1W7U7</accession>
<dbReference type="EMBL" id="BDGG01000022">
    <property type="protein sequence ID" value="GAV09386.1"/>
    <property type="molecule type" value="Genomic_DNA"/>
</dbReference>
<gene>
    <name evidence="7" type="primary">RvY_18935-1</name>
    <name evidence="7" type="synonym">RvY_18935.1</name>
    <name evidence="7" type="ORF">RvY_18935</name>
</gene>